<dbReference type="OrthoDB" id="1934444at2"/>
<proteinExistence type="predicted"/>
<evidence type="ECO:0008006" key="4">
    <source>
        <dbReference type="Google" id="ProtNLM"/>
    </source>
</evidence>
<protein>
    <recommendedName>
        <fullName evidence="4">Lipoprotein</fullName>
    </recommendedName>
</protein>
<reference evidence="2 3" key="1">
    <citation type="submission" date="2017-10" db="EMBL/GenBank/DDBJ databases">
        <title>Effective Description of Clostridium neonatale sp. nov. linked to necrotizing enterocolitis in neonates and a clarification of species assignable to the genus Clostridium (Prazmowski 1880) emend. Lawson and Rainey 2016.</title>
        <authorList>
            <person name="Bernard K."/>
            <person name="Burdz T."/>
            <person name="Wiebe D."/>
            <person name="Balcewich B."/>
            <person name="Alfa M."/>
            <person name="Bernier A.-M."/>
        </authorList>
    </citation>
    <scope>NUCLEOTIDE SEQUENCE [LARGE SCALE GENOMIC DNA]</scope>
    <source>
        <strain evidence="2 3">LCDC99A005</strain>
    </source>
</reference>
<dbReference type="STRING" id="137838.GCA_001458595_00771"/>
<gene>
    <name evidence="1" type="ORF">CNEO2_230054</name>
    <name evidence="2" type="ORF">CQ394_18720</name>
</gene>
<evidence type="ECO:0000313" key="1">
    <source>
        <dbReference type="EMBL" id="CAI3576560.1"/>
    </source>
</evidence>
<dbReference type="PROSITE" id="PS51257">
    <property type="entry name" value="PROKAR_LIPOPROTEIN"/>
    <property type="match status" value="1"/>
</dbReference>
<accession>A0A2A7MC18</accession>
<organism evidence="2 3">
    <name type="scientific">Clostridium neonatale</name>
    <dbReference type="NCBI Taxonomy" id="137838"/>
    <lineage>
        <taxon>Bacteria</taxon>
        <taxon>Bacillati</taxon>
        <taxon>Bacillota</taxon>
        <taxon>Clostridia</taxon>
        <taxon>Eubacteriales</taxon>
        <taxon>Clostridiaceae</taxon>
        <taxon>Clostridium</taxon>
    </lineage>
</organism>
<dbReference type="GeneID" id="68875844"/>
<reference evidence="1" key="2">
    <citation type="submission" date="2022-10" db="EMBL/GenBank/DDBJ databases">
        <authorList>
            <person name="Aires J."/>
            <person name="Mesa V."/>
        </authorList>
    </citation>
    <scope>NUCLEOTIDE SEQUENCE</scope>
    <source>
        <strain evidence="1">Clostridium neonatale JD116</strain>
    </source>
</reference>
<keyword evidence="3" id="KW-1185">Reference proteome</keyword>
<evidence type="ECO:0000313" key="3">
    <source>
        <dbReference type="Proteomes" id="UP000220840"/>
    </source>
</evidence>
<dbReference type="RefSeq" id="WP_058293714.1">
    <property type="nucleotide sequence ID" value="NZ_CAKJVD010000016.1"/>
</dbReference>
<sequence>MKLRVSIVILLIMSFLNMGYSCNILSYVDSFYNLETNVREKSDFVENAVEAKYKTKNNTYIEYEKIDKAFSSLGFNKGDSDSSDNLIFYKDKQRIEVNQWKENNNSYINITIYNKNSKYKTVDLRKILYKIDDKNLVLNECYSYYKGKSDGNIIGELNDEGILRSSNLIKISNGYTGIANLNADEKINFAEIKYDTGSYIIIATPIIFTTY</sequence>
<dbReference type="Proteomes" id="UP000220840">
    <property type="component" value="Unassembled WGS sequence"/>
</dbReference>
<comment type="caution">
    <text evidence="2">The sequence shown here is derived from an EMBL/GenBank/DDBJ whole genome shotgun (WGS) entry which is preliminary data.</text>
</comment>
<dbReference type="Proteomes" id="UP001189143">
    <property type="component" value="Unassembled WGS sequence"/>
</dbReference>
<name>A0A2A7MC18_9CLOT</name>
<dbReference type="AlphaFoldDB" id="A0A2A7MC18"/>
<dbReference type="EMBL" id="CAMTCP010000155">
    <property type="protein sequence ID" value="CAI3576560.1"/>
    <property type="molecule type" value="Genomic_DNA"/>
</dbReference>
<dbReference type="EMBL" id="PDCJ01000004">
    <property type="protein sequence ID" value="PEG29392.1"/>
    <property type="molecule type" value="Genomic_DNA"/>
</dbReference>
<evidence type="ECO:0000313" key="2">
    <source>
        <dbReference type="EMBL" id="PEG29392.1"/>
    </source>
</evidence>